<dbReference type="PANTHER" id="PTHR12894:SF27">
    <property type="entry name" value="TRANSFORMING GROWTH FACTOR-BETA RECEPTOR-ASSOCIATED PROTEIN 1"/>
    <property type="match status" value="1"/>
</dbReference>
<protein>
    <recommendedName>
        <fullName evidence="6">CNH domain-containing protein</fullName>
    </recommendedName>
</protein>
<evidence type="ECO:0000256" key="4">
    <source>
        <dbReference type="ARBA" id="ARBA00022927"/>
    </source>
</evidence>
<dbReference type="GO" id="GO:0016020">
    <property type="term" value="C:membrane"/>
    <property type="evidence" value="ECO:0007669"/>
    <property type="project" value="TreeGrafter"/>
</dbReference>
<dbReference type="EMBL" id="JAGPNK010000013">
    <property type="protein sequence ID" value="KAH7309453.1"/>
    <property type="molecule type" value="Genomic_DNA"/>
</dbReference>
<evidence type="ECO:0000313" key="8">
    <source>
        <dbReference type="Proteomes" id="UP000813444"/>
    </source>
</evidence>
<dbReference type="PROSITE" id="PS50219">
    <property type="entry name" value="CNH"/>
    <property type="match status" value="1"/>
</dbReference>
<evidence type="ECO:0000256" key="3">
    <source>
        <dbReference type="ARBA" id="ARBA00022490"/>
    </source>
</evidence>
<dbReference type="GO" id="GO:0034058">
    <property type="term" value="P:endosomal vesicle fusion"/>
    <property type="evidence" value="ECO:0007669"/>
    <property type="project" value="TreeGrafter"/>
</dbReference>
<dbReference type="PANTHER" id="PTHR12894">
    <property type="entry name" value="CNH DOMAIN CONTAINING"/>
    <property type="match status" value="1"/>
</dbReference>
<evidence type="ECO:0000256" key="2">
    <source>
        <dbReference type="ARBA" id="ARBA00022448"/>
    </source>
</evidence>
<feature type="compositionally biased region" description="Polar residues" evidence="5">
    <location>
        <begin position="259"/>
        <end position="293"/>
    </location>
</feature>
<dbReference type="AlphaFoldDB" id="A0A8K0SM59"/>
<dbReference type="Proteomes" id="UP000813444">
    <property type="component" value="Unassembled WGS sequence"/>
</dbReference>
<keyword evidence="2" id="KW-0813">Transport</keyword>
<feature type="domain" description="CNH" evidence="6">
    <location>
        <begin position="44"/>
        <end position="452"/>
    </location>
</feature>
<accession>A0A8K0SM59</accession>
<keyword evidence="8" id="KW-1185">Reference proteome</keyword>
<dbReference type="GO" id="GO:0005737">
    <property type="term" value="C:cytoplasm"/>
    <property type="evidence" value="ECO:0007669"/>
    <property type="project" value="UniProtKB-SubCell"/>
</dbReference>
<proteinExistence type="predicted"/>
<name>A0A8K0SM59_9HYPO</name>
<dbReference type="InterPro" id="IPR001180">
    <property type="entry name" value="CNH_dom"/>
</dbReference>
<reference evidence="7" key="1">
    <citation type="journal article" date="2021" name="Nat. Commun.">
        <title>Genetic determinants of endophytism in the Arabidopsis root mycobiome.</title>
        <authorList>
            <person name="Mesny F."/>
            <person name="Miyauchi S."/>
            <person name="Thiergart T."/>
            <person name="Pickel B."/>
            <person name="Atanasova L."/>
            <person name="Karlsson M."/>
            <person name="Huettel B."/>
            <person name="Barry K.W."/>
            <person name="Haridas S."/>
            <person name="Chen C."/>
            <person name="Bauer D."/>
            <person name="Andreopoulos W."/>
            <person name="Pangilinan J."/>
            <person name="LaButti K."/>
            <person name="Riley R."/>
            <person name="Lipzen A."/>
            <person name="Clum A."/>
            <person name="Drula E."/>
            <person name="Henrissat B."/>
            <person name="Kohler A."/>
            <person name="Grigoriev I.V."/>
            <person name="Martin F.M."/>
            <person name="Hacquard S."/>
        </authorList>
    </citation>
    <scope>NUCLEOTIDE SEQUENCE</scope>
    <source>
        <strain evidence="7">MPI-CAGE-CH-0235</strain>
    </source>
</reference>
<evidence type="ECO:0000259" key="6">
    <source>
        <dbReference type="PROSITE" id="PS50219"/>
    </source>
</evidence>
<evidence type="ECO:0000313" key="7">
    <source>
        <dbReference type="EMBL" id="KAH7309453.1"/>
    </source>
</evidence>
<comment type="caution">
    <text evidence="7">The sequence shown here is derived from an EMBL/GenBank/DDBJ whole genome shotgun (WGS) entry which is preliminary data.</text>
</comment>
<evidence type="ECO:0000256" key="5">
    <source>
        <dbReference type="SAM" id="MobiDB-lite"/>
    </source>
</evidence>
<dbReference type="InterPro" id="IPR032914">
    <property type="entry name" value="Vam6/VPS39/TRAP1"/>
</dbReference>
<organism evidence="7 8">
    <name type="scientific">Stachybotrys elegans</name>
    <dbReference type="NCBI Taxonomy" id="80388"/>
    <lineage>
        <taxon>Eukaryota</taxon>
        <taxon>Fungi</taxon>
        <taxon>Dikarya</taxon>
        <taxon>Ascomycota</taxon>
        <taxon>Pezizomycotina</taxon>
        <taxon>Sordariomycetes</taxon>
        <taxon>Hypocreomycetidae</taxon>
        <taxon>Hypocreales</taxon>
        <taxon>Stachybotryaceae</taxon>
        <taxon>Stachybotrys</taxon>
    </lineage>
</organism>
<dbReference type="OrthoDB" id="5325112at2759"/>
<feature type="compositionally biased region" description="Pro residues" evidence="5">
    <location>
        <begin position="314"/>
        <end position="331"/>
    </location>
</feature>
<gene>
    <name evidence="7" type="ORF">B0I35DRAFT_378856</name>
</gene>
<dbReference type="GO" id="GO:0015031">
    <property type="term" value="P:protein transport"/>
    <property type="evidence" value="ECO:0007669"/>
    <property type="project" value="UniProtKB-KW"/>
</dbReference>
<comment type="subcellular location">
    <subcellularLocation>
        <location evidence="1">Cytoplasm</location>
    </subcellularLocation>
</comment>
<evidence type="ECO:0000256" key="1">
    <source>
        <dbReference type="ARBA" id="ARBA00004496"/>
    </source>
</evidence>
<feature type="region of interest" description="Disordered" evidence="5">
    <location>
        <begin position="259"/>
        <end position="348"/>
    </location>
</feature>
<keyword evidence="3" id="KW-0963">Cytoplasm</keyword>
<dbReference type="GO" id="GO:0006914">
    <property type="term" value="P:autophagy"/>
    <property type="evidence" value="ECO:0007669"/>
    <property type="project" value="TreeGrafter"/>
</dbReference>
<sequence length="1186" mass="131066">MTSSGSADKPSATLAQQLRNEDGPYVLRSLLDDAPLSADGSHDDVKITCVDYWDGNLYVGTSASELLHFVQIPPDPSDPSGNAVYILASRLSPAFAEPANSRPGVQQILLLPRVNKACVLCNWTVTFYSLPELSPALETSSGPTQVKNCNGIGGVDLNEPVLDDGSDQGVGVAMLLSLNRRIRVALIGDNAARPIKTIDFAGSTLSLRRDSIACVADSKSYALLDVERQLKIPLMNISSLEDESSPPEIGQVQSLASNNGGIQRSASSAQNRPLSELQNQGHSRSSSLGNSIMGNILRQDPRGSDPETPLQESTPPPQASGLQPPPDPAPGTPVGATTPTIQPVDGRLKPGSVFLKPHIVSPTPDEFLVVTGTSPLEPGLGVFVNLDGDPTRPPLQFERYPREVAVDSPAQDMSTSRSEMPGQEDGYVIASLTKQTDEGLCCGLEIQQLDASDSKLDKYWLEASGTDRTTPYGIRTLIGSEDVQFESIVEALSQRRFTPFSNPTEASTSSLKSADSRTAMSMERLSKEKELFERNYDSQDDESLSEGWEAARISEGEEFARRFSKSIARLVVWSGRRIWWAIRNPLLIQLDARLKAASDVADPQLGPINRHMVLDVLSFIRNRDPRNELEFMTFGYIRQKAGVLLVTSLLLSPESQHFSDSEINALEEGVVGSKLDPRVVLSMIPGVRNEIIEGRRGIWIYGGVKKVAESFLRSSDFVLRAKGTFANLNATVKLFLRRFLTAWRKMKGFGSVPDESEVFRTVDAALLLVLLELDQDPPRGLGRGGAVRPELHDLVDRGVECFERAVDLLESYHRLYVLSRLYQSRKMAGDVLATWRRILEGERDDGLESRDITEQRVRDYLTKISSQSLVQEYGVWLANLNPKLGVQVFTEDKGKAPKFEPAQVVEILRAEAPNAVKYYLEHLVFGKGFTKHVNELISYYLDVVVGELESSSASRDMVMATYDAYRALNAPKPTYSHFLTDNAPPDDEVWRSRLRLLQLLGSNQNYDVGAVRQRLANLPDELLVPENIILAARERRHPEALRLLVHKLGDYDTTVAYCLRGGSSIYIAQNGRRDSMPSVEQQRRLFQDVLREFLAIEDPGDRVEQTGALLERFGGWFEVDEVLALIPDSWPVDIVAGFLVGALRRLVREKHETMMTRALSGAENLRISYDLVVKVEEKGPTIEASS</sequence>
<keyword evidence="4" id="KW-0653">Protein transport</keyword>